<dbReference type="Gene3D" id="1.10.287.130">
    <property type="match status" value="1"/>
</dbReference>
<dbReference type="Pfam" id="PF00512">
    <property type="entry name" value="HisKA"/>
    <property type="match status" value="1"/>
</dbReference>
<dbReference type="InterPro" id="IPR035965">
    <property type="entry name" value="PAS-like_dom_sf"/>
</dbReference>
<dbReference type="InterPro" id="IPR004358">
    <property type="entry name" value="Sig_transdc_His_kin-like_C"/>
</dbReference>
<evidence type="ECO:0000256" key="3">
    <source>
        <dbReference type="ARBA" id="ARBA00022553"/>
    </source>
</evidence>
<dbReference type="GO" id="GO:0000155">
    <property type="term" value="F:phosphorelay sensor kinase activity"/>
    <property type="evidence" value="ECO:0007669"/>
    <property type="project" value="InterPro"/>
</dbReference>
<dbReference type="InterPro" id="IPR003594">
    <property type="entry name" value="HATPase_dom"/>
</dbReference>
<dbReference type="Pfam" id="PF08448">
    <property type="entry name" value="PAS_4"/>
    <property type="match status" value="2"/>
</dbReference>
<keyword evidence="4" id="KW-0808">Transferase</keyword>
<dbReference type="SMART" id="SM00388">
    <property type="entry name" value="HisKA"/>
    <property type="match status" value="1"/>
</dbReference>
<dbReference type="SMART" id="SM00091">
    <property type="entry name" value="PAS"/>
    <property type="match status" value="2"/>
</dbReference>
<evidence type="ECO:0000256" key="2">
    <source>
        <dbReference type="ARBA" id="ARBA00012438"/>
    </source>
</evidence>
<keyword evidence="5" id="KW-0418">Kinase</keyword>
<dbReference type="PANTHER" id="PTHR43711">
    <property type="entry name" value="TWO-COMPONENT HISTIDINE KINASE"/>
    <property type="match status" value="1"/>
</dbReference>
<dbReference type="AlphaFoldDB" id="A0A413VFP3"/>
<evidence type="ECO:0000313" key="10">
    <source>
        <dbReference type="EMBL" id="RHB32343.1"/>
    </source>
</evidence>
<dbReference type="SUPFAM" id="SSF47384">
    <property type="entry name" value="Homodimeric domain of signal transducing histidine kinase"/>
    <property type="match status" value="1"/>
</dbReference>
<dbReference type="SUPFAM" id="SSF55785">
    <property type="entry name" value="PYP-like sensor domain (PAS domain)"/>
    <property type="match status" value="2"/>
</dbReference>
<organism evidence="10 11">
    <name type="scientific">Bacteroides nordii</name>
    <dbReference type="NCBI Taxonomy" id="291645"/>
    <lineage>
        <taxon>Bacteria</taxon>
        <taxon>Pseudomonadati</taxon>
        <taxon>Bacteroidota</taxon>
        <taxon>Bacteroidia</taxon>
        <taxon>Bacteroidales</taxon>
        <taxon>Bacteroidaceae</taxon>
        <taxon>Bacteroides</taxon>
    </lineage>
</organism>
<dbReference type="PROSITE" id="PS50109">
    <property type="entry name" value="HIS_KIN"/>
    <property type="match status" value="1"/>
</dbReference>
<dbReference type="NCBIfam" id="TIGR00229">
    <property type="entry name" value="sensory_box"/>
    <property type="match status" value="2"/>
</dbReference>
<dbReference type="Proteomes" id="UP000284379">
    <property type="component" value="Unassembled WGS sequence"/>
</dbReference>
<dbReference type="EC" id="2.7.13.3" evidence="2"/>
<dbReference type="InterPro" id="IPR013656">
    <property type="entry name" value="PAS_4"/>
</dbReference>
<keyword evidence="7" id="KW-0175">Coiled coil</keyword>
<dbReference type="SUPFAM" id="SSF55874">
    <property type="entry name" value="ATPase domain of HSP90 chaperone/DNA topoisomerase II/histidine kinase"/>
    <property type="match status" value="1"/>
</dbReference>
<comment type="catalytic activity">
    <reaction evidence="1">
        <text>ATP + protein L-histidine = ADP + protein N-phospho-L-histidine.</text>
        <dbReference type="EC" id="2.7.13.3"/>
    </reaction>
</comment>
<dbReference type="SMART" id="SM00387">
    <property type="entry name" value="HATPase_c"/>
    <property type="match status" value="1"/>
</dbReference>
<evidence type="ECO:0000259" key="8">
    <source>
        <dbReference type="PROSITE" id="PS50109"/>
    </source>
</evidence>
<keyword evidence="6" id="KW-0902">Two-component regulatory system</keyword>
<dbReference type="CDD" id="cd00082">
    <property type="entry name" value="HisKA"/>
    <property type="match status" value="1"/>
</dbReference>
<feature type="domain" description="Histidine kinase" evidence="8">
    <location>
        <begin position="312"/>
        <end position="522"/>
    </location>
</feature>
<dbReference type="InterPro" id="IPR050736">
    <property type="entry name" value="Sensor_HK_Regulatory"/>
</dbReference>
<dbReference type="PROSITE" id="PS50112">
    <property type="entry name" value="PAS"/>
    <property type="match status" value="1"/>
</dbReference>
<feature type="coiled-coil region" evidence="7">
    <location>
        <begin position="9"/>
        <end position="36"/>
    </location>
</feature>
<dbReference type="InterPro" id="IPR000014">
    <property type="entry name" value="PAS"/>
</dbReference>
<name>A0A413VFP3_9BACE</name>
<dbReference type="RefSeq" id="WP_122202067.1">
    <property type="nucleotide sequence ID" value="NZ_CABJFV010000019.1"/>
</dbReference>
<evidence type="ECO:0000256" key="1">
    <source>
        <dbReference type="ARBA" id="ARBA00000085"/>
    </source>
</evidence>
<dbReference type="EMBL" id="QSGO01000019">
    <property type="protein sequence ID" value="RHB32343.1"/>
    <property type="molecule type" value="Genomic_DNA"/>
</dbReference>
<dbReference type="InterPro" id="IPR036890">
    <property type="entry name" value="HATPase_C_sf"/>
</dbReference>
<dbReference type="InterPro" id="IPR005467">
    <property type="entry name" value="His_kinase_dom"/>
</dbReference>
<proteinExistence type="predicted"/>
<dbReference type="PRINTS" id="PR00344">
    <property type="entry name" value="BCTRLSENSOR"/>
</dbReference>
<dbReference type="Gene3D" id="3.30.450.20">
    <property type="entry name" value="PAS domain"/>
    <property type="match status" value="2"/>
</dbReference>
<dbReference type="PANTHER" id="PTHR43711:SF31">
    <property type="entry name" value="HISTIDINE KINASE"/>
    <property type="match status" value="1"/>
</dbReference>
<comment type="caution">
    <text evidence="10">The sequence shown here is derived from an EMBL/GenBank/DDBJ whole genome shotgun (WGS) entry which is preliminary data.</text>
</comment>
<accession>A0A413VFP3</accession>
<gene>
    <name evidence="10" type="ORF">DW888_17140</name>
</gene>
<dbReference type="InterPro" id="IPR003661">
    <property type="entry name" value="HisK_dim/P_dom"/>
</dbReference>
<evidence type="ECO:0000259" key="9">
    <source>
        <dbReference type="PROSITE" id="PS50112"/>
    </source>
</evidence>
<protein>
    <recommendedName>
        <fullName evidence="2">histidine kinase</fullName>
        <ecNumber evidence="2">2.7.13.3</ecNumber>
    </recommendedName>
</protein>
<dbReference type="Gene3D" id="3.30.565.10">
    <property type="entry name" value="Histidine kinase-like ATPase, C-terminal domain"/>
    <property type="match status" value="1"/>
</dbReference>
<sequence length="525" mass="59104">MGLYEQKTKEELLIIVENLEKKVEKLSSELSSLKTGRFREKYSTRILDALPDMLTVFDHDANIVELASSPATNHVEGTDSGSIVGSNVKDIVPEEAYDSVRKNMDKVIATGQGSIAKHSLMLDGVLHHYENRIFPLDEKYLLCMCRDVSEKVKAEVLNASQRNEIIRLNSLMHAILNNVPVYLFVKDTGDNFCYLYWNRAFAEQTGIAVEVAVGKTDIEIFPNSEEARRFRAGDFAVMQTGRMEYLEEYTTLSGDIRMVTMIKTLVPSGNEHPYIIGVGWDVTDIKKVEKELIKARIKAEEADKLKSSFLANMSHEIRTPLNAIVGFSKLIIESINKEEQLQYAELVEKNSGLLLNLFNDILDLSALEAGSLRFSIRSVRLIDVCAQLYCLNHSSVQPGVKLILDEVDPELSIQGDWDRISQIWLNLLSNAIKFTSNGEIHFGFEKKDQIVQGYVSDTGIGIPAERVTTIFSRFGKVNDFVQGTGLGLTICRMLTEKMGGRIWVRSKVGIGTTFYFTLPIEFKEM</sequence>
<evidence type="ECO:0000256" key="4">
    <source>
        <dbReference type="ARBA" id="ARBA00022679"/>
    </source>
</evidence>
<reference evidence="10 11" key="1">
    <citation type="submission" date="2018-08" db="EMBL/GenBank/DDBJ databases">
        <title>A genome reference for cultivated species of the human gut microbiota.</title>
        <authorList>
            <person name="Zou Y."/>
            <person name="Xue W."/>
            <person name="Luo G."/>
        </authorList>
    </citation>
    <scope>NUCLEOTIDE SEQUENCE [LARGE SCALE GENOMIC DNA]</scope>
    <source>
        <strain evidence="10 11">AM40-30BH</strain>
    </source>
</reference>
<dbReference type="InterPro" id="IPR036097">
    <property type="entry name" value="HisK_dim/P_sf"/>
</dbReference>
<evidence type="ECO:0000256" key="7">
    <source>
        <dbReference type="SAM" id="Coils"/>
    </source>
</evidence>
<evidence type="ECO:0000313" key="11">
    <source>
        <dbReference type="Proteomes" id="UP000284379"/>
    </source>
</evidence>
<evidence type="ECO:0000256" key="6">
    <source>
        <dbReference type="ARBA" id="ARBA00023012"/>
    </source>
</evidence>
<feature type="domain" description="PAS" evidence="9">
    <location>
        <begin position="39"/>
        <end position="111"/>
    </location>
</feature>
<dbReference type="Pfam" id="PF02518">
    <property type="entry name" value="HATPase_c"/>
    <property type="match status" value="1"/>
</dbReference>
<dbReference type="FunFam" id="3.30.565.10:FF:000006">
    <property type="entry name" value="Sensor histidine kinase WalK"/>
    <property type="match status" value="1"/>
</dbReference>
<evidence type="ECO:0000256" key="5">
    <source>
        <dbReference type="ARBA" id="ARBA00022777"/>
    </source>
</evidence>
<keyword evidence="3" id="KW-0597">Phosphoprotein</keyword>